<evidence type="ECO:0000313" key="3">
    <source>
        <dbReference type="EMBL" id="XCG64115.1"/>
    </source>
</evidence>
<dbReference type="EMBL" id="CP159218">
    <property type="protein sequence ID" value="XCG64115.1"/>
    <property type="molecule type" value="Genomic_DNA"/>
</dbReference>
<dbReference type="AlphaFoldDB" id="A0AAU8DS51"/>
<evidence type="ECO:0000256" key="1">
    <source>
        <dbReference type="SAM" id="MobiDB-lite"/>
    </source>
</evidence>
<feature type="region of interest" description="Disordered" evidence="1">
    <location>
        <begin position="12"/>
        <end position="32"/>
    </location>
</feature>
<dbReference type="InterPro" id="IPR040836">
    <property type="entry name" value="SAVED"/>
</dbReference>
<dbReference type="Pfam" id="PF18145">
    <property type="entry name" value="SAVED"/>
    <property type="match status" value="1"/>
</dbReference>
<sequence>MSYVERRFGEAAHIVGQTNSPRSPRGVGSELDEDARDTADNLMLLCDHEHDEIDKPGARDAFSVEQLLEMKQEHEDRVRLATEVGRDRATTPIRMVGRLRGRAMELDREGVARAVIAGAGRFARFAPATRNTLEIDLRNILGEEVPTEDYYRASRAMIDKQLAGLMASVAEGETTHISVFAWARIPLLVYLGSCLDDNVPVDVYQRHRSTDSWSWPQRATLEKFRVNVPVQGAAALEAVLLLNVSGTINPDEVPHELLSLPRFEITVDGATPGPDTISSVETLQRFQEACRQLLARLEHEGHKRVRWFHVLAAVPIAAAVEFGRVFVHEAHPGLKLYDRMDDGTYRLAFEIGHL</sequence>
<reference evidence="3" key="1">
    <citation type="submission" date="2024-05" db="EMBL/GenBank/DDBJ databases">
        <authorList>
            <person name="Cai S.Y."/>
            <person name="Jin L.M."/>
            <person name="Li H.R."/>
        </authorList>
    </citation>
    <scope>NUCLEOTIDE SEQUENCE</scope>
    <source>
        <strain evidence="3">A5-74</strain>
    </source>
</reference>
<gene>
    <name evidence="3" type="ORF">ABLG96_01855</name>
</gene>
<feature type="domain" description="SMODS-associated and fused to various effectors" evidence="2">
    <location>
        <begin position="170"/>
        <end position="351"/>
    </location>
</feature>
<protein>
    <submittedName>
        <fullName evidence="3">SAVED domain-containing protein</fullName>
    </submittedName>
</protein>
<proteinExistence type="predicted"/>
<evidence type="ECO:0000259" key="2">
    <source>
        <dbReference type="Pfam" id="PF18145"/>
    </source>
</evidence>
<name>A0AAU8DS51_9ACTN</name>
<dbReference type="RefSeq" id="WP_353649728.1">
    <property type="nucleotide sequence ID" value="NZ_CP159218.1"/>
</dbReference>
<dbReference type="NCBIfam" id="NF033611">
    <property type="entry name" value="SAVED"/>
    <property type="match status" value="1"/>
</dbReference>
<organism evidence="3">
    <name type="scientific">Nakamurella sp. A5-74</name>
    <dbReference type="NCBI Taxonomy" id="3158264"/>
    <lineage>
        <taxon>Bacteria</taxon>
        <taxon>Bacillati</taxon>
        <taxon>Actinomycetota</taxon>
        <taxon>Actinomycetes</taxon>
        <taxon>Nakamurellales</taxon>
        <taxon>Nakamurellaceae</taxon>
        <taxon>Nakamurella</taxon>
    </lineage>
</organism>
<accession>A0AAU8DS51</accession>